<dbReference type="Gene3D" id="3.30.1360.120">
    <property type="entry name" value="Probable tRNA modification gtpase trme, domain 1"/>
    <property type="match status" value="1"/>
</dbReference>
<keyword evidence="3" id="KW-1185">Reference proteome</keyword>
<organism evidence="2 3">
    <name type="scientific">Actinoallomurus iriomotensis</name>
    <dbReference type="NCBI Taxonomy" id="478107"/>
    <lineage>
        <taxon>Bacteria</taxon>
        <taxon>Bacillati</taxon>
        <taxon>Actinomycetota</taxon>
        <taxon>Actinomycetes</taxon>
        <taxon>Streptosporangiales</taxon>
        <taxon>Thermomonosporaceae</taxon>
        <taxon>Actinoallomurus</taxon>
    </lineage>
</organism>
<comment type="caution">
    <text evidence="2">The sequence shown here is derived from an EMBL/GenBank/DDBJ whole genome shotgun (WGS) entry which is preliminary data.</text>
</comment>
<dbReference type="InterPro" id="IPR006222">
    <property type="entry name" value="GCVT_N"/>
</dbReference>
<sequence>MAQETLEDKLQKAGGAVRMLRASASRAYPFPIPAEYTNWRDEQASWRQTAVLFDQSHHMTDVYFKGPDIRRLLSDTGINGFTTFGRNKAKQFVAVGHDGHLIGDAILFGLEDDEFSLVGGPTVPNWVAFHAETGGYDVEVRRDERTVENRSGRQIYRYQLQGPNALKIVAQASGGSMPAIKFFNIGEFTIDGCPVRALNHTMIGVPGQEMTGLEMWGPAEHGPQVLQALLTAGEDYGLAQGGAIAYSTTALESGWIGTPVPALYSGQSMKAYRQYLKADGYEATTSLVGSFDSAAIEDYYTTPWDLGYGRVINFDHDFIGREALKELAGRPHRRKVWLRWNDDDVTRVFAGSLFGGDRRARYLSVPYAVYGTHQYDSVLADDGVVGISNRTGYTVGVGHWSSLAMIDEAEAVDGREVTVIWGEPDGGAARADVERHVQTEVRATISTTPLA</sequence>
<reference evidence="2" key="1">
    <citation type="submission" date="2023-03" db="EMBL/GenBank/DDBJ databases">
        <title>Actinoallomurus iriomotensis NBRC 103684.</title>
        <authorList>
            <person name="Ichikawa N."/>
            <person name="Sato H."/>
            <person name="Tonouchi N."/>
        </authorList>
    </citation>
    <scope>NUCLEOTIDE SEQUENCE</scope>
    <source>
        <strain evidence="2">NBRC 103684</strain>
    </source>
</reference>
<dbReference type="Pfam" id="PF01571">
    <property type="entry name" value="GCV_T"/>
    <property type="match status" value="1"/>
</dbReference>
<dbReference type="AlphaFoldDB" id="A0A9W6W7N2"/>
<evidence type="ECO:0000313" key="2">
    <source>
        <dbReference type="EMBL" id="GLY92316.1"/>
    </source>
</evidence>
<dbReference type="RefSeq" id="WP_285584420.1">
    <property type="nucleotide sequence ID" value="NZ_BSTK01000027.1"/>
</dbReference>
<dbReference type="Proteomes" id="UP001165074">
    <property type="component" value="Unassembled WGS sequence"/>
</dbReference>
<gene>
    <name evidence="2" type="primary">gcvT</name>
    <name evidence="2" type="ORF">Airi02_102440</name>
</gene>
<name>A0A9W6W7N2_9ACTN</name>
<evidence type="ECO:0000259" key="1">
    <source>
        <dbReference type="Pfam" id="PF01571"/>
    </source>
</evidence>
<dbReference type="EMBL" id="BSTK01000027">
    <property type="protein sequence ID" value="GLY92316.1"/>
    <property type="molecule type" value="Genomic_DNA"/>
</dbReference>
<accession>A0A9W6W7N2</accession>
<proteinExistence type="predicted"/>
<evidence type="ECO:0000313" key="3">
    <source>
        <dbReference type="Proteomes" id="UP001165074"/>
    </source>
</evidence>
<dbReference type="InterPro" id="IPR027266">
    <property type="entry name" value="TrmE/GcvT-like"/>
</dbReference>
<dbReference type="SUPFAM" id="SSF103025">
    <property type="entry name" value="Folate-binding domain"/>
    <property type="match status" value="1"/>
</dbReference>
<feature type="domain" description="GCVT N-terminal" evidence="1">
    <location>
        <begin position="21"/>
        <end position="256"/>
    </location>
</feature>
<protein>
    <submittedName>
        <fullName evidence="2">Glycine cleavage system protein T</fullName>
    </submittedName>
</protein>